<dbReference type="PANTHER" id="PTHR45266">
    <property type="entry name" value="OXALOACETATE DECARBOXYLASE ALPHA CHAIN"/>
    <property type="match status" value="1"/>
</dbReference>
<dbReference type="PANTHER" id="PTHR45266:SF3">
    <property type="entry name" value="OXALOACETATE DECARBOXYLASE ALPHA CHAIN"/>
    <property type="match status" value="1"/>
</dbReference>
<sequence>MKEYKYKINGNEYTVAVGNVDENNVAQVEVNGKSYKVELEDQPKISHVVKKVAPAAVAAAPVAKPKKAAAKAAAGDFVIESPLPGTIKELYVKEGQAVKADDVVCILEAMKMGNEIKAGKDGTVKSINVAKEDSVLEGDTIMVIA</sequence>
<comment type="caution">
    <text evidence="3">The sequence shown here is derived from an EMBL/GenBank/DDBJ whole genome shotgun (WGS) entry which is preliminary data.</text>
</comment>
<evidence type="ECO:0000259" key="2">
    <source>
        <dbReference type="PROSITE" id="PS50968"/>
    </source>
</evidence>
<dbReference type="PROSITE" id="PS50968">
    <property type="entry name" value="BIOTINYL_LIPOYL"/>
    <property type="match status" value="1"/>
</dbReference>
<dbReference type="CDD" id="cd06850">
    <property type="entry name" value="biotinyl_domain"/>
    <property type="match status" value="1"/>
</dbReference>
<dbReference type="Proteomes" id="UP000483362">
    <property type="component" value="Unassembled WGS sequence"/>
</dbReference>
<dbReference type="Gene3D" id="2.40.50.100">
    <property type="match status" value="1"/>
</dbReference>
<dbReference type="FunFam" id="2.40.50.100:FF:000003">
    <property type="entry name" value="Acetyl-CoA carboxylase biotin carboxyl carrier protein"/>
    <property type="match status" value="1"/>
</dbReference>
<organism evidence="3 4">
    <name type="scientific">Sodaliphilus pleomorphus</name>
    <dbReference type="NCBI Taxonomy" id="2606626"/>
    <lineage>
        <taxon>Bacteria</taxon>
        <taxon>Pseudomonadati</taxon>
        <taxon>Bacteroidota</taxon>
        <taxon>Bacteroidia</taxon>
        <taxon>Bacteroidales</taxon>
        <taxon>Muribaculaceae</taxon>
        <taxon>Sodaliphilus</taxon>
    </lineage>
</organism>
<evidence type="ECO:0000256" key="1">
    <source>
        <dbReference type="ARBA" id="ARBA00023267"/>
    </source>
</evidence>
<dbReference type="EMBL" id="VULT01000013">
    <property type="protein sequence ID" value="MSS17879.1"/>
    <property type="molecule type" value="Genomic_DNA"/>
</dbReference>
<feature type="domain" description="Lipoyl-binding" evidence="2">
    <location>
        <begin position="67"/>
        <end position="145"/>
    </location>
</feature>
<proteinExistence type="predicted"/>
<gene>
    <name evidence="3" type="ORF">FYJ29_08945</name>
</gene>
<evidence type="ECO:0000313" key="3">
    <source>
        <dbReference type="EMBL" id="MSS17879.1"/>
    </source>
</evidence>
<reference evidence="3 4" key="1">
    <citation type="submission" date="2019-08" db="EMBL/GenBank/DDBJ databases">
        <title>In-depth cultivation of the pig gut microbiome towards novel bacterial diversity and tailored functional studies.</title>
        <authorList>
            <person name="Wylensek D."/>
            <person name="Hitch T.C.A."/>
            <person name="Clavel T."/>
        </authorList>
    </citation>
    <scope>NUCLEOTIDE SEQUENCE [LARGE SCALE GENOMIC DNA]</scope>
    <source>
        <strain evidence="3 4">Oil-RF-744-WCA-WT-10</strain>
    </source>
</reference>
<dbReference type="SUPFAM" id="SSF51230">
    <property type="entry name" value="Single hybrid motif"/>
    <property type="match status" value="1"/>
</dbReference>
<evidence type="ECO:0000313" key="4">
    <source>
        <dbReference type="Proteomes" id="UP000483362"/>
    </source>
</evidence>
<dbReference type="InterPro" id="IPR050709">
    <property type="entry name" value="Biotin_Carboxyl_Carrier/Decarb"/>
</dbReference>
<dbReference type="Pfam" id="PF00364">
    <property type="entry name" value="Biotin_lipoyl"/>
    <property type="match status" value="1"/>
</dbReference>
<accession>A0A6L5XBP7</accession>
<name>A0A6L5XBP7_9BACT</name>
<dbReference type="InterPro" id="IPR000089">
    <property type="entry name" value="Biotin_lipoyl"/>
</dbReference>
<dbReference type="RefSeq" id="WP_154328905.1">
    <property type="nucleotide sequence ID" value="NZ_CP045696.1"/>
</dbReference>
<dbReference type="PROSITE" id="PS00188">
    <property type="entry name" value="BIOTIN"/>
    <property type="match status" value="1"/>
</dbReference>
<dbReference type="InterPro" id="IPR011053">
    <property type="entry name" value="Single_hybrid_motif"/>
</dbReference>
<keyword evidence="1" id="KW-0092">Biotin</keyword>
<dbReference type="InterPro" id="IPR001882">
    <property type="entry name" value="Biotin_BS"/>
</dbReference>
<keyword evidence="4" id="KW-1185">Reference proteome</keyword>
<protein>
    <submittedName>
        <fullName evidence="3">Biotin/lipoyl-binding protein</fullName>
    </submittedName>
</protein>
<dbReference type="AlphaFoldDB" id="A0A6L5XBP7"/>